<feature type="transmembrane region" description="Helical" evidence="6">
    <location>
        <begin position="321"/>
        <end position="347"/>
    </location>
</feature>
<accession>A0ABM8IVL0</accession>
<evidence type="ECO:0000256" key="3">
    <source>
        <dbReference type="ARBA" id="ARBA00022692"/>
    </source>
</evidence>
<keyword evidence="2" id="KW-1003">Cell membrane</keyword>
<dbReference type="InterPro" id="IPR036259">
    <property type="entry name" value="MFS_trans_sf"/>
</dbReference>
<feature type="transmembrane region" description="Helical" evidence="6">
    <location>
        <begin position="73"/>
        <end position="93"/>
    </location>
</feature>
<keyword evidence="3 6" id="KW-0812">Transmembrane</keyword>
<feature type="transmembrane region" description="Helical" evidence="6">
    <location>
        <begin position="39"/>
        <end position="61"/>
    </location>
</feature>
<evidence type="ECO:0000256" key="4">
    <source>
        <dbReference type="ARBA" id="ARBA00022989"/>
    </source>
</evidence>
<evidence type="ECO:0000256" key="6">
    <source>
        <dbReference type="SAM" id="Phobius"/>
    </source>
</evidence>
<dbReference type="PANTHER" id="PTHR42688:SF1">
    <property type="entry name" value="BLR5212 PROTEIN"/>
    <property type="match status" value="1"/>
</dbReference>
<feature type="transmembrane region" description="Helical" evidence="6">
    <location>
        <begin position="272"/>
        <end position="301"/>
    </location>
</feature>
<evidence type="ECO:0000256" key="1">
    <source>
        <dbReference type="ARBA" id="ARBA00004651"/>
    </source>
</evidence>
<keyword evidence="4 6" id="KW-1133">Transmembrane helix</keyword>
<comment type="subcellular location">
    <subcellularLocation>
        <location evidence="1">Cell membrane</location>
        <topology evidence="1">Multi-pass membrane protein</topology>
    </subcellularLocation>
</comment>
<sequence>MAIRGRSVAAGGLVVVLLFGVVSLLGDMSYEGFRSALPVLVPGGLELSGVAGLGEVVAWSLRPVTGLLADRLGAYWGFTVLGYSLIPLGILIASQGGPMIALGYGVERLGKALRSPSRDALLGGVAGRRRGLVFGLHEAMDQVGAVAGPMIAYTVFSRGLGLWLLAVPGLFTVPVLLLARRLCPSRAQPRPKKTGLRDALRGGWRASLYVVAAGTLAASPLAVEHVARVLGGVAAGSAPLLYAAAMLSDAVAAVPLGLLYDHWPRTAAAIPVALGVAAGAAVLIAGGSTAGALLAALLSGVAEAGFETVARAMVRGGAAGYGLYGLARGIAAAGSIALYSGIASLVAG</sequence>
<dbReference type="SUPFAM" id="SSF103473">
    <property type="entry name" value="MFS general substrate transporter"/>
    <property type="match status" value="1"/>
</dbReference>
<feature type="transmembrane region" description="Helical" evidence="6">
    <location>
        <begin position="203"/>
        <end position="221"/>
    </location>
</feature>
<dbReference type="Pfam" id="PF07690">
    <property type="entry name" value="MFS_1"/>
    <property type="match status" value="1"/>
</dbReference>
<keyword evidence="8" id="KW-1185">Reference proteome</keyword>
<dbReference type="Proteomes" id="UP001341135">
    <property type="component" value="Chromosome"/>
</dbReference>
<feature type="transmembrane region" description="Helical" evidence="6">
    <location>
        <begin position="241"/>
        <end position="260"/>
    </location>
</feature>
<organism evidence="7 8">
    <name type="scientific">Pyrodictium abyssi</name>
    <dbReference type="NCBI Taxonomy" id="54256"/>
    <lineage>
        <taxon>Archaea</taxon>
        <taxon>Thermoproteota</taxon>
        <taxon>Thermoprotei</taxon>
        <taxon>Desulfurococcales</taxon>
        <taxon>Pyrodictiaceae</taxon>
        <taxon>Pyrodictium</taxon>
    </lineage>
</organism>
<evidence type="ECO:0000256" key="5">
    <source>
        <dbReference type="ARBA" id="ARBA00023136"/>
    </source>
</evidence>
<dbReference type="Gene3D" id="1.20.1250.20">
    <property type="entry name" value="MFS general substrate transporter like domains"/>
    <property type="match status" value="1"/>
</dbReference>
<proteinExistence type="predicted"/>
<dbReference type="PANTHER" id="PTHR42688">
    <property type="entry name" value="CONSERVED PROTEIN"/>
    <property type="match status" value="1"/>
</dbReference>
<dbReference type="RefSeq" id="WP_338250825.1">
    <property type="nucleotide sequence ID" value="NZ_AP028907.1"/>
</dbReference>
<evidence type="ECO:0000313" key="8">
    <source>
        <dbReference type="Proteomes" id="UP001341135"/>
    </source>
</evidence>
<evidence type="ECO:0000256" key="2">
    <source>
        <dbReference type="ARBA" id="ARBA00022475"/>
    </source>
</evidence>
<evidence type="ECO:0000313" key="7">
    <source>
        <dbReference type="EMBL" id="BES80514.1"/>
    </source>
</evidence>
<reference evidence="7 8" key="1">
    <citation type="submission" date="2023-09" db="EMBL/GenBank/DDBJ databases">
        <title>Pyrofollis japonicus gen. nov. sp. nov., a novel member of the family Pyrodictiaceae isolated from the Iheya North hydrothermal field.</title>
        <authorList>
            <person name="Miyazaki U."/>
            <person name="Sanari M."/>
            <person name="Tame A."/>
            <person name="Kitajima M."/>
            <person name="Okamoto A."/>
            <person name="Sawayama S."/>
            <person name="Miyazaki J."/>
            <person name="Takai K."/>
            <person name="Nakagawa S."/>
        </authorList>
    </citation>
    <scope>NUCLEOTIDE SEQUENCE [LARGE SCALE GENOMIC DNA]</scope>
    <source>
        <strain evidence="7 8">AV2</strain>
    </source>
</reference>
<gene>
    <name evidence="7" type="ORF">PABY_00810</name>
</gene>
<dbReference type="InterPro" id="IPR011701">
    <property type="entry name" value="MFS"/>
</dbReference>
<dbReference type="GeneID" id="89288105"/>
<name>A0ABM8IVL0_9CREN</name>
<evidence type="ECO:0008006" key="9">
    <source>
        <dbReference type="Google" id="ProtNLM"/>
    </source>
</evidence>
<protein>
    <recommendedName>
        <fullName evidence="9">MFS transporter</fullName>
    </recommendedName>
</protein>
<dbReference type="EMBL" id="AP028907">
    <property type="protein sequence ID" value="BES80514.1"/>
    <property type="molecule type" value="Genomic_DNA"/>
</dbReference>
<feature type="transmembrane region" description="Helical" evidence="6">
    <location>
        <begin position="160"/>
        <end position="182"/>
    </location>
</feature>
<dbReference type="InterPro" id="IPR052425">
    <property type="entry name" value="Uncharacterized_MFS-type"/>
</dbReference>
<keyword evidence="5 6" id="KW-0472">Membrane</keyword>